<keyword evidence="3" id="KW-1185">Reference proteome</keyword>
<comment type="caution">
    <text evidence="2">The sequence shown here is derived from an EMBL/GenBank/DDBJ whole genome shotgun (WGS) entry which is preliminary data.</text>
</comment>
<name>A0ABW4I8P6_9SPHI</name>
<dbReference type="PROSITE" id="PS51257">
    <property type="entry name" value="PROKAR_LIPOPROTEIN"/>
    <property type="match status" value="1"/>
</dbReference>
<dbReference type="Pfam" id="PF16409">
    <property type="entry name" value="DUF5017"/>
    <property type="match status" value="1"/>
</dbReference>
<sequence length="309" mass="34596">MKINIYVLLMGALSIAACNRDAEVGVPDFNVKTESLVYKVGEEVVFDFTGKADQISFYSGEPLHDYAFLDGRISQTSGMPTSFKTNVTYNTQPDMLSVWTSTDYNGGGTFGDIKNATWTNDVSGKFKIAPENNPWGSANNYSSGTVDLIEAADPSKPLYVAFKYKNDPSKGVARNWYMYEFKLNAVTQFSTISVITAPKVFNLVYDDQFVSADQKTSQVYDNYIMFTTPTVLRSKVVEVWAISPPIYIETKELGPDRPISVKGYRTPMPQKYSYVFNDSGTYTCTFVAYNSSVYGQKEIVKQLEIKITE</sequence>
<evidence type="ECO:0000259" key="1">
    <source>
        <dbReference type="Pfam" id="PF16409"/>
    </source>
</evidence>
<evidence type="ECO:0000313" key="3">
    <source>
        <dbReference type="Proteomes" id="UP001597118"/>
    </source>
</evidence>
<dbReference type="InterPro" id="IPR032185">
    <property type="entry name" value="DUF5017"/>
</dbReference>
<proteinExistence type="predicted"/>
<dbReference type="EMBL" id="JBHUDG010000003">
    <property type="protein sequence ID" value="MFD1628782.1"/>
    <property type="molecule type" value="Genomic_DNA"/>
</dbReference>
<reference evidence="3" key="1">
    <citation type="journal article" date="2019" name="Int. J. Syst. Evol. Microbiol.">
        <title>The Global Catalogue of Microorganisms (GCM) 10K type strain sequencing project: providing services to taxonomists for standard genome sequencing and annotation.</title>
        <authorList>
            <consortium name="The Broad Institute Genomics Platform"/>
            <consortium name="The Broad Institute Genome Sequencing Center for Infectious Disease"/>
            <person name="Wu L."/>
            <person name="Ma J."/>
        </authorList>
    </citation>
    <scope>NUCLEOTIDE SEQUENCE [LARGE SCALE GENOMIC DNA]</scope>
    <source>
        <strain evidence="3">CCUG 53762</strain>
    </source>
</reference>
<protein>
    <submittedName>
        <fullName evidence="2">DUF5017 domain-containing protein</fullName>
    </submittedName>
</protein>
<accession>A0ABW4I8P6</accession>
<gene>
    <name evidence="2" type="ORF">ACFSAH_02775</name>
</gene>
<dbReference type="RefSeq" id="WP_379661168.1">
    <property type="nucleotide sequence ID" value="NZ_JBHUDG010000003.1"/>
</dbReference>
<dbReference type="Proteomes" id="UP001597118">
    <property type="component" value="Unassembled WGS sequence"/>
</dbReference>
<evidence type="ECO:0000313" key="2">
    <source>
        <dbReference type="EMBL" id="MFD1628782.1"/>
    </source>
</evidence>
<organism evidence="2 3">
    <name type="scientific">Pseudopedobacter beijingensis</name>
    <dbReference type="NCBI Taxonomy" id="1207056"/>
    <lineage>
        <taxon>Bacteria</taxon>
        <taxon>Pseudomonadati</taxon>
        <taxon>Bacteroidota</taxon>
        <taxon>Sphingobacteriia</taxon>
        <taxon>Sphingobacteriales</taxon>
        <taxon>Sphingobacteriaceae</taxon>
        <taxon>Pseudopedobacter</taxon>
    </lineage>
</organism>
<feature type="domain" description="DUF5017" evidence="1">
    <location>
        <begin position="17"/>
        <end position="191"/>
    </location>
</feature>